<dbReference type="RefSeq" id="WP_018976600.1">
    <property type="nucleotide sequence ID" value="NZ_BMLN01000007.1"/>
</dbReference>
<reference evidence="2" key="1">
    <citation type="journal article" date="2019" name="Int. J. Syst. Evol. Microbiol.">
        <title>The Global Catalogue of Microorganisms (GCM) 10K type strain sequencing project: providing services to taxonomists for standard genome sequencing and annotation.</title>
        <authorList>
            <consortium name="The Broad Institute Genomics Platform"/>
            <consortium name="The Broad Institute Genome Sequencing Center for Infectious Disease"/>
            <person name="Wu L."/>
            <person name="Ma J."/>
        </authorList>
    </citation>
    <scope>NUCLEOTIDE SEQUENCE [LARGE SCALE GENOMIC DNA]</scope>
    <source>
        <strain evidence="2">CGMCC 1.6964</strain>
    </source>
</reference>
<evidence type="ECO:0000313" key="1">
    <source>
        <dbReference type="EMBL" id="GGO03387.1"/>
    </source>
</evidence>
<organism evidence="1 2">
    <name type="scientific">Saccharibacillus kuerlensis</name>
    <dbReference type="NCBI Taxonomy" id="459527"/>
    <lineage>
        <taxon>Bacteria</taxon>
        <taxon>Bacillati</taxon>
        <taxon>Bacillota</taxon>
        <taxon>Bacilli</taxon>
        <taxon>Bacillales</taxon>
        <taxon>Paenibacillaceae</taxon>
        <taxon>Saccharibacillus</taxon>
    </lineage>
</organism>
<name>A0ABQ2L701_9BACL</name>
<keyword evidence="2" id="KW-1185">Reference proteome</keyword>
<accession>A0ABQ2L701</accession>
<proteinExistence type="predicted"/>
<sequence length="205" mass="23061">MKKIGRWKNPWLIVIACLLIASAAFNFTLFTAARENSLAANGSIREVMRLIKSADSQLNGAIQSIEGGAGAAESLSKVAQVRVRLTEAAGLLGGVRQEASRYIDEMRFYNLTDTLRLFDRHLESEVTAGWQEGDAALDASREQALIELRSMKLDLAQLADLSRDPNHDFYDVKDLVQRWESAIRQRVQEDPNTKLHQELSWRYGL</sequence>
<evidence type="ECO:0000313" key="2">
    <source>
        <dbReference type="Proteomes" id="UP000606653"/>
    </source>
</evidence>
<gene>
    <name evidence="1" type="ORF">GCM10010969_27610</name>
</gene>
<dbReference type="EMBL" id="BMLN01000007">
    <property type="protein sequence ID" value="GGO03387.1"/>
    <property type="molecule type" value="Genomic_DNA"/>
</dbReference>
<protein>
    <submittedName>
        <fullName evidence="1">Uncharacterized protein</fullName>
    </submittedName>
</protein>
<dbReference type="Proteomes" id="UP000606653">
    <property type="component" value="Unassembled WGS sequence"/>
</dbReference>
<comment type="caution">
    <text evidence="1">The sequence shown here is derived from an EMBL/GenBank/DDBJ whole genome shotgun (WGS) entry which is preliminary data.</text>
</comment>